<evidence type="ECO:0000256" key="3">
    <source>
        <dbReference type="SAM" id="Phobius"/>
    </source>
</evidence>
<evidence type="ECO:0000256" key="2">
    <source>
        <dbReference type="ARBA" id="ARBA00034247"/>
    </source>
</evidence>
<dbReference type="InterPro" id="IPR000160">
    <property type="entry name" value="GGDEF_dom"/>
</dbReference>
<dbReference type="Proteomes" id="UP001223743">
    <property type="component" value="Unassembled WGS sequence"/>
</dbReference>
<keyword evidence="3" id="KW-1133">Transmembrane helix</keyword>
<dbReference type="PROSITE" id="PS50887">
    <property type="entry name" value="GGDEF"/>
    <property type="match status" value="1"/>
</dbReference>
<feature type="transmembrane region" description="Helical" evidence="3">
    <location>
        <begin position="38"/>
        <end position="56"/>
    </location>
</feature>
<evidence type="ECO:0000256" key="1">
    <source>
        <dbReference type="ARBA" id="ARBA00012528"/>
    </source>
</evidence>
<proteinExistence type="predicted"/>
<name>A0ABU0M7P4_9HYPH</name>
<dbReference type="CDD" id="cd01949">
    <property type="entry name" value="GGDEF"/>
    <property type="match status" value="1"/>
</dbReference>
<evidence type="ECO:0000259" key="4">
    <source>
        <dbReference type="PROSITE" id="PS50887"/>
    </source>
</evidence>
<gene>
    <name evidence="5" type="ORF">QO015_002560</name>
</gene>
<feature type="transmembrane region" description="Helical" evidence="3">
    <location>
        <begin position="91"/>
        <end position="110"/>
    </location>
</feature>
<dbReference type="InterPro" id="IPR043128">
    <property type="entry name" value="Rev_trsase/Diguanyl_cyclase"/>
</dbReference>
<comment type="caution">
    <text evidence="5">The sequence shown here is derived from an EMBL/GenBank/DDBJ whole genome shotgun (WGS) entry which is preliminary data.</text>
</comment>
<evidence type="ECO:0000313" key="6">
    <source>
        <dbReference type="Proteomes" id="UP001223743"/>
    </source>
</evidence>
<protein>
    <recommendedName>
        <fullName evidence="1">diguanylate cyclase</fullName>
        <ecNumber evidence="1">2.7.7.65</ecNumber>
    </recommendedName>
</protein>
<dbReference type="SUPFAM" id="SSF55073">
    <property type="entry name" value="Nucleotide cyclase"/>
    <property type="match status" value="1"/>
</dbReference>
<organism evidence="5 6">
    <name type="scientific">Kaistia geumhonensis</name>
    <dbReference type="NCBI Taxonomy" id="410839"/>
    <lineage>
        <taxon>Bacteria</taxon>
        <taxon>Pseudomonadati</taxon>
        <taxon>Pseudomonadota</taxon>
        <taxon>Alphaproteobacteria</taxon>
        <taxon>Hyphomicrobiales</taxon>
        <taxon>Kaistiaceae</taxon>
        <taxon>Kaistia</taxon>
    </lineage>
</organism>
<dbReference type="SMART" id="SM00267">
    <property type="entry name" value="GGDEF"/>
    <property type="match status" value="1"/>
</dbReference>
<dbReference type="Pfam" id="PF00990">
    <property type="entry name" value="GGDEF"/>
    <property type="match status" value="1"/>
</dbReference>
<feature type="transmembrane region" description="Helical" evidence="3">
    <location>
        <begin position="149"/>
        <end position="172"/>
    </location>
</feature>
<reference evidence="5 6" key="1">
    <citation type="submission" date="2023-07" db="EMBL/GenBank/DDBJ databases">
        <title>Genomic Encyclopedia of Type Strains, Phase IV (KMG-IV): sequencing the most valuable type-strain genomes for metagenomic binning, comparative biology and taxonomic classification.</title>
        <authorList>
            <person name="Goeker M."/>
        </authorList>
    </citation>
    <scope>NUCLEOTIDE SEQUENCE [LARGE SCALE GENOMIC DNA]</scope>
    <source>
        <strain evidence="5 6">B1-1</strain>
    </source>
</reference>
<dbReference type="NCBIfam" id="TIGR00254">
    <property type="entry name" value="GGDEF"/>
    <property type="match status" value="1"/>
</dbReference>
<dbReference type="Gene3D" id="3.30.70.270">
    <property type="match status" value="1"/>
</dbReference>
<keyword evidence="3" id="KW-0472">Membrane</keyword>
<feature type="transmembrane region" description="Helical" evidence="3">
    <location>
        <begin position="122"/>
        <end position="142"/>
    </location>
</feature>
<feature type="domain" description="GGDEF" evidence="4">
    <location>
        <begin position="250"/>
        <end position="382"/>
    </location>
</feature>
<evidence type="ECO:0000313" key="5">
    <source>
        <dbReference type="EMBL" id="MDQ0516947.1"/>
    </source>
</evidence>
<feature type="transmembrane region" description="Helical" evidence="3">
    <location>
        <begin position="62"/>
        <end position="82"/>
    </location>
</feature>
<feature type="transmembrane region" description="Helical" evidence="3">
    <location>
        <begin position="192"/>
        <end position="217"/>
    </location>
</feature>
<dbReference type="PANTHER" id="PTHR45138">
    <property type="entry name" value="REGULATORY COMPONENTS OF SENSORY TRANSDUCTION SYSTEM"/>
    <property type="match status" value="1"/>
</dbReference>
<dbReference type="InterPro" id="IPR029787">
    <property type="entry name" value="Nucleotide_cyclase"/>
</dbReference>
<feature type="transmembrane region" description="Helical" evidence="3">
    <location>
        <begin position="6"/>
        <end position="26"/>
    </location>
</feature>
<dbReference type="RefSeq" id="WP_266278956.1">
    <property type="nucleotide sequence ID" value="NZ_JAPKNF010000001.1"/>
</dbReference>
<keyword evidence="3" id="KW-0812">Transmembrane</keyword>
<keyword evidence="6" id="KW-1185">Reference proteome</keyword>
<dbReference type="InterPro" id="IPR050469">
    <property type="entry name" value="Diguanylate_Cyclase"/>
</dbReference>
<dbReference type="PANTHER" id="PTHR45138:SF9">
    <property type="entry name" value="DIGUANYLATE CYCLASE DGCM-RELATED"/>
    <property type="match status" value="1"/>
</dbReference>
<accession>A0ABU0M7P4</accession>
<dbReference type="EC" id="2.7.7.65" evidence="1"/>
<comment type="catalytic activity">
    <reaction evidence="2">
        <text>2 GTP = 3',3'-c-di-GMP + 2 diphosphate</text>
        <dbReference type="Rhea" id="RHEA:24898"/>
        <dbReference type="ChEBI" id="CHEBI:33019"/>
        <dbReference type="ChEBI" id="CHEBI:37565"/>
        <dbReference type="ChEBI" id="CHEBI:58805"/>
        <dbReference type="EC" id="2.7.7.65"/>
    </reaction>
</comment>
<dbReference type="EMBL" id="JAUSWJ010000001">
    <property type="protein sequence ID" value="MDQ0516947.1"/>
    <property type="molecule type" value="Genomic_DNA"/>
</dbReference>
<sequence length="397" mass="41390">MGATFLLVINFAIGLSFAIAFLALAWRSPVTLSRWCAAGFLAASATVTAEALSPVIPSVRLTSTLSFSMLMLALTLLAAGLVRHYRARARIGWLFAIAIAASLFNTFVLVDEPRGQPLNAFGYQGPFALMTAIGAGAILLLSPRRPIDLVLATVLALSALQFVAKAAIAVATRTGPGVKAYLSSDYAFYSQTAGGILSLLLGIALIGLVAVEVMAAASQRMRRDELSGMLTRGAFLEAVGERLARAPRGMPMALIMCDLDHFKQINDGFGHAAGDAVIRAVGANLIALAGDDGLCGRIGGEEFCVLLPDCGAVAAQIYVDAMRGLNAMTAIPLLPKEQRVTASFGVAITDRDEAVEAAMRRADLALYAAKSAGRDGWRLAPLAPDTALGEPGLGLAG</sequence>